<keyword evidence="3" id="KW-1185">Reference proteome</keyword>
<comment type="caution">
    <text evidence="2">The sequence shown here is derived from an EMBL/GenBank/DDBJ whole genome shotgun (WGS) entry which is preliminary data.</text>
</comment>
<dbReference type="Pfam" id="PF03407">
    <property type="entry name" value="Nucleotid_trans"/>
    <property type="match status" value="1"/>
</dbReference>
<dbReference type="PANTHER" id="PTHR46038:SF13">
    <property type="entry name" value="GLYCOSYLTRANSFERASE"/>
    <property type="match status" value="1"/>
</dbReference>
<proteinExistence type="predicted"/>
<dbReference type="Proteomes" id="UP001459277">
    <property type="component" value="Unassembled WGS sequence"/>
</dbReference>
<dbReference type="PANTHER" id="PTHR46038">
    <property type="entry name" value="EXPRESSED PROTEIN-RELATED"/>
    <property type="match status" value="1"/>
</dbReference>
<reference evidence="2 3" key="1">
    <citation type="submission" date="2024-01" db="EMBL/GenBank/DDBJ databases">
        <title>A telomere-to-telomere, gap-free genome of sweet tea (Lithocarpus litseifolius).</title>
        <authorList>
            <person name="Zhou J."/>
        </authorList>
    </citation>
    <scope>NUCLEOTIDE SEQUENCE [LARGE SCALE GENOMIC DNA]</scope>
    <source>
        <strain evidence="2">Zhou-2022a</strain>
        <tissue evidence="2">Leaf</tissue>
    </source>
</reference>
<protein>
    <recommendedName>
        <fullName evidence="1">Nucleotide-diphospho-sugar transferase domain-containing protein</fullName>
    </recommendedName>
</protein>
<feature type="domain" description="Nucleotide-diphospho-sugar transferase" evidence="1">
    <location>
        <begin position="130"/>
        <end position="328"/>
    </location>
</feature>
<accession>A0AAW2CH65</accession>
<evidence type="ECO:0000259" key="1">
    <source>
        <dbReference type="Pfam" id="PF03407"/>
    </source>
</evidence>
<organism evidence="2 3">
    <name type="scientific">Lithocarpus litseifolius</name>
    <dbReference type="NCBI Taxonomy" id="425828"/>
    <lineage>
        <taxon>Eukaryota</taxon>
        <taxon>Viridiplantae</taxon>
        <taxon>Streptophyta</taxon>
        <taxon>Embryophyta</taxon>
        <taxon>Tracheophyta</taxon>
        <taxon>Spermatophyta</taxon>
        <taxon>Magnoliopsida</taxon>
        <taxon>eudicotyledons</taxon>
        <taxon>Gunneridae</taxon>
        <taxon>Pentapetalae</taxon>
        <taxon>rosids</taxon>
        <taxon>fabids</taxon>
        <taxon>Fagales</taxon>
        <taxon>Fagaceae</taxon>
        <taxon>Lithocarpus</taxon>
    </lineage>
</organism>
<name>A0AAW2CH65_9ROSI</name>
<evidence type="ECO:0000313" key="2">
    <source>
        <dbReference type="EMBL" id="KAK9996707.1"/>
    </source>
</evidence>
<dbReference type="AlphaFoldDB" id="A0AAW2CH65"/>
<sequence length="377" mass="42908">MTMSNSAEGLNEDKPLISGNNNHVVRRVVKVTLLFMGLAVLALVFHNNANHFASFLPTSYYFHPPPFSAASSSSSSQEVGDLMLDGVLKNASMKDRTVIVTTLNDAWAEPNSVLDLFLHSFRIGNQTQWLLNHLVIICLDDKAYARCLASHPHCYDLRSRGDNFTNEAFFMTPNYLKMMWTRIDLLASILQMGYNFVFTDADVMWFRDPFQRFYSNADFQIACDKYVGNPDDVKNHPNGGFTYVISNNRTIPFYKFWYRSREDYKGMHDQDVLNKIKSHPFIKKIGIRMKFLDTAYFGGFCEPSKDLNLVCTMHANCCVGQPNKVHDLKILLEDWIKFTSLPAATKASSPSSWTVPDYCSLEAILQGRKVLGTHLTQ</sequence>
<dbReference type="InterPro" id="IPR005069">
    <property type="entry name" value="Nucl-diP-sugar_transferase"/>
</dbReference>
<gene>
    <name evidence="2" type="ORF">SO802_021393</name>
</gene>
<dbReference type="EMBL" id="JAZDWU010000007">
    <property type="protein sequence ID" value="KAK9996707.1"/>
    <property type="molecule type" value="Genomic_DNA"/>
</dbReference>
<evidence type="ECO:0000313" key="3">
    <source>
        <dbReference type="Proteomes" id="UP001459277"/>
    </source>
</evidence>
<dbReference type="InterPro" id="IPR044821">
    <property type="entry name" value="At1g28695/At4g15970-like"/>
</dbReference>